<feature type="domain" description="Nuclease associated modular" evidence="2">
    <location>
        <begin position="8"/>
        <end position="24"/>
    </location>
</feature>
<feature type="compositionally biased region" description="Basic and acidic residues" evidence="1">
    <location>
        <begin position="11"/>
        <end position="22"/>
    </location>
</feature>
<sequence length="66" mass="7603">MSHAPWNKGKSLSEEHKRKIGEAHIGLKQTNATKRKISKALKGHKHSDAAKRLMSEARIRYWANRK</sequence>
<feature type="domain" description="Nuclease associated modular" evidence="2">
    <location>
        <begin position="42"/>
        <end position="58"/>
    </location>
</feature>
<dbReference type="SUPFAM" id="SSF64496">
    <property type="entry name" value="DNA-binding domain of intron-encoded endonucleases"/>
    <property type="match status" value="1"/>
</dbReference>
<evidence type="ECO:0000256" key="1">
    <source>
        <dbReference type="SAM" id="MobiDB-lite"/>
    </source>
</evidence>
<proteinExistence type="predicted"/>
<organism evidence="3">
    <name type="scientific">marine sediment metagenome</name>
    <dbReference type="NCBI Taxonomy" id="412755"/>
    <lineage>
        <taxon>unclassified sequences</taxon>
        <taxon>metagenomes</taxon>
        <taxon>ecological metagenomes</taxon>
    </lineage>
</organism>
<evidence type="ECO:0000259" key="2">
    <source>
        <dbReference type="SMART" id="SM00496"/>
    </source>
</evidence>
<protein>
    <recommendedName>
        <fullName evidence="2">Nuclease associated modular domain-containing protein</fullName>
    </recommendedName>
</protein>
<name>A0A0F9LK00_9ZZZZ</name>
<dbReference type="Pfam" id="PF07460">
    <property type="entry name" value="NUMOD3"/>
    <property type="match status" value="2"/>
</dbReference>
<dbReference type="SMART" id="SM00496">
    <property type="entry name" value="IENR2"/>
    <property type="match status" value="3"/>
</dbReference>
<dbReference type="GO" id="GO:0003677">
    <property type="term" value="F:DNA binding"/>
    <property type="evidence" value="ECO:0007669"/>
    <property type="project" value="InterPro"/>
</dbReference>
<gene>
    <name evidence="3" type="ORF">LCGC14_1205640</name>
</gene>
<feature type="domain" description="Nuclease associated modular" evidence="2">
    <location>
        <begin position="25"/>
        <end position="41"/>
    </location>
</feature>
<comment type="caution">
    <text evidence="3">The sequence shown here is derived from an EMBL/GenBank/DDBJ whole genome shotgun (WGS) entry which is preliminary data.</text>
</comment>
<evidence type="ECO:0000313" key="3">
    <source>
        <dbReference type="EMBL" id="KKM93718.1"/>
    </source>
</evidence>
<dbReference type="InterPro" id="IPR003611">
    <property type="entry name" value="NUMOD3"/>
</dbReference>
<reference evidence="3" key="1">
    <citation type="journal article" date="2015" name="Nature">
        <title>Complex archaea that bridge the gap between prokaryotes and eukaryotes.</title>
        <authorList>
            <person name="Spang A."/>
            <person name="Saw J.H."/>
            <person name="Jorgensen S.L."/>
            <person name="Zaremba-Niedzwiedzka K."/>
            <person name="Martijn J."/>
            <person name="Lind A.E."/>
            <person name="van Eijk R."/>
            <person name="Schleper C."/>
            <person name="Guy L."/>
            <person name="Ettema T.J."/>
        </authorList>
    </citation>
    <scope>NUCLEOTIDE SEQUENCE</scope>
</reference>
<feature type="region of interest" description="Disordered" evidence="1">
    <location>
        <begin position="1"/>
        <end position="32"/>
    </location>
</feature>
<accession>A0A0F9LK00</accession>
<dbReference type="AlphaFoldDB" id="A0A0F9LK00"/>
<dbReference type="EMBL" id="LAZR01006229">
    <property type="protein sequence ID" value="KKM93718.1"/>
    <property type="molecule type" value="Genomic_DNA"/>
</dbReference>